<feature type="region of interest" description="Disordered" evidence="5">
    <location>
        <begin position="313"/>
        <end position="414"/>
    </location>
</feature>
<evidence type="ECO:0000313" key="7">
    <source>
        <dbReference type="EMBL" id="CAF4018431.1"/>
    </source>
</evidence>
<dbReference type="PANTHER" id="PTHR10903">
    <property type="entry name" value="GTPASE, IMAP FAMILY MEMBER-RELATED"/>
    <property type="match status" value="1"/>
</dbReference>
<dbReference type="FunFam" id="3.40.50.300:FF:000366">
    <property type="entry name" value="GTPase, IMAP family member 2"/>
    <property type="match status" value="1"/>
</dbReference>
<dbReference type="Proteomes" id="UP000663836">
    <property type="component" value="Unassembled WGS sequence"/>
</dbReference>
<accession>A0A819PTL4</accession>
<dbReference type="Pfam" id="PF04548">
    <property type="entry name" value="AIG1"/>
    <property type="match status" value="1"/>
</dbReference>
<comment type="caution">
    <text evidence="7">The sequence shown here is derived from an EMBL/GenBank/DDBJ whole genome shotgun (WGS) entry which is preliminary data.</text>
</comment>
<name>A0A819PTL4_9BILA</name>
<protein>
    <recommendedName>
        <fullName evidence="6">AIG1-type G domain-containing protein</fullName>
    </recommendedName>
</protein>
<organism evidence="7 8">
    <name type="scientific">Rotaria sordida</name>
    <dbReference type="NCBI Taxonomy" id="392033"/>
    <lineage>
        <taxon>Eukaryota</taxon>
        <taxon>Metazoa</taxon>
        <taxon>Spiralia</taxon>
        <taxon>Gnathifera</taxon>
        <taxon>Rotifera</taxon>
        <taxon>Eurotatoria</taxon>
        <taxon>Bdelloidea</taxon>
        <taxon>Philodinida</taxon>
        <taxon>Philodinidae</taxon>
        <taxon>Rotaria</taxon>
    </lineage>
</organism>
<dbReference type="InterPro" id="IPR006703">
    <property type="entry name" value="G_AIG1"/>
</dbReference>
<evidence type="ECO:0000259" key="6">
    <source>
        <dbReference type="PROSITE" id="PS51720"/>
    </source>
</evidence>
<feature type="coiled-coil region" evidence="4">
    <location>
        <begin position="172"/>
        <end position="228"/>
    </location>
</feature>
<sequence length="414" mass="46292">MGSVTQECQMDKREFEGRNLVVIDTPGLFDTDKDPFSVAYEISKAVGISAPGPHAFIIVIKAGGGRYTREAEETVKLVHDIFGGDVIRYCIVVFTGEDNIHRDDSTATLENWLAQSTDSVVSLVEACNRRCMAIDTTEASKEQLDNKVREFMSIVDHMVQENGGRVYTNEMLGKAEQAYREREEELLRVQKEEQERRQRQIDQFQQRATEAQLEMERLSQQLDVSKKQSQQDQDALLAARLQAEEREKQVRTQCDALVATHREQQRNEETRAKARDRNPDTIKKEDGVWESFFKSALPIISEGISKVYLSSTASPSEQTDGSLTLNDHSSSGRLRQPTGRQEENSSNFLFPRHASGTGLLGLRAPGTPYRHPHMANSPTGRSPTTFGTRGIGFGAGPFGGMSRGGGPAHHHHHH</sequence>
<feature type="compositionally biased region" description="Gly residues" evidence="5">
    <location>
        <begin position="389"/>
        <end position="407"/>
    </location>
</feature>
<dbReference type="AlphaFoldDB" id="A0A819PTL4"/>
<dbReference type="EMBL" id="CAJOBD010005063">
    <property type="protein sequence ID" value="CAF4018431.1"/>
    <property type="molecule type" value="Genomic_DNA"/>
</dbReference>
<evidence type="ECO:0000256" key="3">
    <source>
        <dbReference type="ARBA" id="ARBA00023134"/>
    </source>
</evidence>
<feature type="region of interest" description="Disordered" evidence="5">
    <location>
        <begin position="260"/>
        <end position="282"/>
    </location>
</feature>
<dbReference type="SUPFAM" id="SSF52540">
    <property type="entry name" value="P-loop containing nucleoside triphosphate hydrolases"/>
    <property type="match status" value="1"/>
</dbReference>
<dbReference type="InterPro" id="IPR045058">
    <property type="entry name" value="GIMA/IAN/Toc"/>
</dbReference>
<dbReference type="PROSITE" id="PS51720">
    <property type="entry name" value="G_AIG1"/>
    <property type="match status" value="1"/>
</dbReference>
<dbReference type="PANTHER" id="PTHR10903:SF170">
    <property type="entry name" value="GTPASE IMAP FAMILY MEMBER 7"/>
    <property type="match status" value="1"/>
</dbReference>
<dbReference type="InterPro" id="IPR027417">
    <property type="entry name" value="P-loop_NTPase"/>
</dbReference>
<proteinExistence type="inferred from homology"/>
<evidence type="ECO:0000313" key="8">
    <source>
        <dbReference type="Proteomes" id="UP000663836"/>
    </source>
</evidence>
<feature type="compositionally biased region" description="Polar residues" evidence="5">
    <location>
        <begin position="313"/>
        <end position="333"/>
    </location>
</feature>
<feature type="domain" description="AIG1-type G" evidence="6">
    <location>
        <begin position="1"/>
        <end position="176"/>
    </location>
</feature>
<evidence type="ECO:0000256" key="1">
    <source>
        <dbReference type="ARBA" id="ARBA00008535"/>
    </source>
</evidence>
<evidence type="ECO:0000256" key="4">
    <source>
        <dbReference type="SAM" id="Coils"/>
    </source>
</evidence>
<reference evidence="7" key="1">
    <citation type="submission" date="2021-02" db="EMBL/GenBank/DDBJ databases">
        <authorList>
            <person name="Nowell W R."/>
        </authorList>
    </citation>
    <scope>NUCLEOTIDE SEQUENCE</scope>
</reference>
<keyword evidence="3" id="KW-0342">GTP-binding</keyword>
<evidence type="ECO:0000256" key="5">
    <source>
        <dbReference type="SAM" id="MobiDB-lite"/>
    </source>
</evidence>
<comment type="similarity">
    <text evidence="1">Belongs to the TRAFAC class TrmE-Era-EngA-EngB-Septin-like GTPase superfamily. AIG1/Toc34/Toc159-like paraseptin GTPase family. IAN subfamily.</text>
</comment>
<dbReference type="GO" id="GO:0005525">
    <property type="term" value="F:GTP binding"/>
    <property type="evidence" value="ECO:0007669"/>
    <property type="project" value="UniProtKB-KW"/>
</dbReference>
<dbReference type="Gene3D" id="3.40.50.300">
    <property type="entry name" value="P-loop containing nucleotide triphosphate hydrolases"/>
    <property type="match status" value="1"/>
</dbReference>
<keyword evidence="2" id="KW-0547">Nucleotide-binding</keyword>
<evidence type="ECO:0000256" key="2">
    <source>
        <dbReference type="ARBA" id="ARBA00022741"/>
    </source>
</evidence>
<gene>
    <name evidence="7" type="ORF">JBS370_LOCUS27257</name>
</gene>
<keyword evidence="4" id="KW-0175">Coiled coil</keyword>